<protein>
    <submittedName>
        <fullName evidence="1">DUF6143 family protein</fullName>
    </submittedName>
</protein>
<organism evidence="1 2">
    <name type="scientific">Bacillus spongiae</name>
    <dbReference type="NCBI Taxonomy" id="2683610"/>
    <lineage>
        <taxon>Bacteria</taxon>
        <taxon>Bacillati</taxon>
        <taxon>Bacillota</taxon>
        <taxon>Bacilli</taxon>
        <taxon>Bacillales</taxon>
        <taxon>Bacillaceae</taxon>
        <taxon>Bacillus</taxon>
    </lineage>
</organism>
<gene>
    <name evidence="1" type="ORF">WAK64_19810</name>
</gene>
<reference evidence="1 2" key="1">
    <citation type="journal article" date="2018" name="J. Microbiol.">
        <title>Bacillus spongiae sp. nov., isolated from sponge of Jeju Island.</title>
        <authorList>
            <person name="Lee G.E."/>
            <person name="Im W.T."/>
            <person name="Park J.S."/>
        </authorList>
    </citation>
    <scope>NUCLEOTIDE SEQUENCE [LARGE SCALE GENOMIC DNA]</scope>
    <source>
        <strain evidence="1 2">135PIL107-10</strain>
    </source>
</reference>
<evidence type="ECO:0000313" key="2">
    <source>
        <dbReference type="Proteomes" id="UP001312865"/>
    </source>
</evidence>
<keyword evidence="2" id="KW-1185">Reference proteome</keyword>
<sequence>MGNNIKPVANIINSAFQSSKGRNFAGLTDLLTFGDGTVAWGRLLNPPNSKIDLFFDFFTLTNFSTSPYTANLFVDAIPPGEIFTSSNVGNLNTNFNRTPMGKLQFNPSVQGELIGGVNTALRRVPANETITSGQISGKIIIAPGNSILFFLSSDAVVKARIGFEWWEGENIF</sequence>
<proteinExistence type="predicted"/>
<name>A0ABU8HJG8_9BACI</name>
<dbReference type="Proteomes" id="UP001312865">
    <property type="component" value="Unassembled WGS sequence"/>
</dbReference>
<evidence type="ECO:0000313" key="1">
    <source>
        <dbReference type="EMBL" id="MEI5909299.1"/>
    </source>
</evidence>
<dbReference type="Pfam" id="PF19640">
    <property type="entry name" value="DUF6143"/>
    <property type="match status" value="1"/>
</dbReference>
<dbReference type="EMBL" id="JBBAXC010000023">
    <property type="protein sequence ID" value="MEI5909299.1"/>
    <property type="molecule type" value="Genomic_DNA"/>
</dbReference>
<comment type="caution">
    <text evidence="1">The sequence shown here is derived from an EMBL/GenBank/DDBJ whole genome shotgun (WGS) entry which is preliminary data.</text>
</comment>
<dbReference type="InterPro" id="IPR046141">
    <property type="entry name" value="DUF6143"/>
</dbReference>
<dbReference type="RefSeq" id="WP_336588742.1">
    <property type="nucleotide sequence ID" value="NZ_JBBAXC010000023.1"/>
</dbReference>
<accession>A0ABU8HJG8</accession>